<dbReference type="Proteomes" id="UP000193560">
    <property type="component" value="Unassembled WGS sequence"/>
</dbReference>
<dbReference type="AlphaFoldDB" id="A0A1X2I1I9"/>
<comment type="caution">
    <text evidence="2">The sequence shown here is derived from an EMBL/GenBank/DDBJ whole genome shotgun (WGS) entry which is preliminary data.</text>
</comment>
<feature type="chain" id="PRO_5013095170" evidence="1">
    <location>
        <begin position="21"/>
        <end position="121"/>
    </location>
</feature>
<feature type="signal peptide" evidence="1">
    <location>
        <begin position="1"/>
        <end position="20"/>
    </location>
</feature>
<dbReference type="EMBL" id="MCGE01000035">
    <property type="protein sequence ID" value="ORZ07351.1"/>
    <property type="molecule type" value="Genomic_DNA"/>
</dbReference>
<evidence type="ECO:0000313" key="2">
    <source>
        <dbReference type="EMBL" id="ORZ07351.1"/>
    </source>
</evidence>
<organism evidence="2 3">
    <name type="scientific">Absidia repens</name>
    <dbReference type="NCBI Taxonomy" id="90262"/>
    <lineage>
        <taxon>Eukaryota</taxon>
        <taxon>Fungi</taxon>
        <taxon>Fungi incertae sedis</taxon>
        <taxon>Mucoromycota</taxon>
        <taxon>Mucoromycotina</taxon>
        <taxon>Mucoromycetes</taxon>
        <taxon>Mucorales</taxon>
        <taxon>Cunninghamellaceae</taxon>
        <taxon>Absidia</taxon>
    </lineage>
</organism>
<proteinExistence type="predicted"/>
<gene>
    <name evidence="2" type="ORF">BCR42DRAFT_397270</name>
</gene>
<protein>
    <submittedName>
        <fullName evidence="2">Uncharacterized protein</fullName>
    </submittedName>
</protein>
<evidence type="ECO:0000256" key="1">
    <source>
        <dbReference type="SAM" id="SignalP"/>
    </source>
</evidence>
<name>A0A1X2I1I9_9FUNG</name>
<keyword evidence="1" id="KW-0732">Signal</keyword>
<accession>A0A1X2I1I9</accession>
<sequence>MLTYMAMPIFFFLWAAIVTAQDSGAIEDVIIIYKPTTADEFRPALPAFCQFGECIPARSPRSGEMAREGGTVVPAICVQYEYEDCKGKVLDQKFELKNHDTPISINYDIAKSFVCIPKLQR</sequence>
<reference evidence="2 3" key="1">
    <citation type="submission" date="2016-07" db="EMBL/GenBank/DDBJ databases">
        <title>Pervasive Adenine N6-methylation of Active Genes in Fungi.</title>
        <authorList>
            <consortium name="DOE Joint Genome Institute"/>
            <person name="Mondo S.J."/>
            <person name="Dannebaum R.O."/>
            <person name="Kuo R.C."/>
            <person name="Labutti K."/>
            <person name="Haridas S."/>
            <person name="Kuo A."/>
            <person name="Salamov A."/>
            <person name="Ahrendt S.R."/>
            <person name="Lipzen A."/>
            <person name="Sullivan W."/>
            <person name="Andreopoulos W.B."/>
            <person name="Clum A."/>
            <person name="Lindquist E."/>
            <person name="Daum C."/>
            <person name="Ramamoorthy G.K."/>
            <person name="Gryganskyi A."/>
            <person name="Culley D."/>
            <person name="Magnuson J.K."/>
            <person name="James T.Y."/>
            <person name="O'Malley M.A."/>
            <person name="Stajich J.E."/>
            <person name="Spatafora J.W."/>
            <person name="Visel A."/>
            <person name="Grigoriev I.V."/>
        </authorList>
    </citation>
    <scope>NUCLEOTIDE SEQUENCE [LARGE SCALE GENOMIC DNA]</scope>
    <source>
        <strain evidence="2 3">NRRL 1336</strain>
    </source>
</reference>
<evidence type="ECO:0000313" key="3">
    <source>
        <dbReference type="Proteomes" id="UP000193560"/>
    </source>
</evidence>
<keyword evidence="3" id="KW-1185">Reference proteome</keyword>